<dbReference type="AlphaFoldDB" id="A0A830C6Q8"/>
<protein>
    <submittedName>
        <fullName evidence="1">Uncharacterized protein</fullName>
    </submittedName>
</protein>
<name>A0A830C6Q8_9LAMI</name>
<gene>
    <name evidence="1" type="ORF">PHJA_001344500</name>
</gene>
<proteinExistence type="predicted"/>
<organism evidence="1 2">
    <name type="scientific">Phtheirospermum japonicum</name>
    <dbReference type="NCBI Taxonomy" id="374723"/>
    <lineage>
        <taxon>Eukaryota</taxon>
        <taxon>Viridiplantae</taxon>
        <taxon>Streptophyta</taxon>
        <taxon>Embryophyta</taxon>
        <taxon>Tracheophyta</taxon>
        <taxon>Spermatophyta</taxon>
        <taxon>Magnoliopsida</taxon>
        <taxon>eudicotyledons</taxon>
        <taxon>Gunneridae</taxon>
        <taxon>Pentapetalae</taxon>
        <taxon>asterids</taxon>
        <taxon>lamiids</taxon>
        <taxon>Lamiales</taxon>
        <taxon>Orobanchaceae</taxon>
        <taxon>Orobanchaceae incertae sedis</taxon>
        <taxon>Phtheirospermum</taxon>
    </lineage>
</organism>
<accession>A0A830C6Q8</accession>
<reference evidence="1" key="1">
    <citation type="submission" date="2020-07" db="EMBL/GenBank/DDBJ databases">
        <title>Ethylene signaling mediates host invasion by parasitic plants.</title>
        <authorList>
            <person name="Yoshida S."/>
        </authorList>
    </citation>
    <scope>NUCLEOTIDE SEQUENCE</scope>
    <source>
        <strain evidence="1">Okayama</strain>
    </source>
</reference>
<sequence>MVAPACNNRGLPCEARVGLAVSLYSNYVRGSFAFARSREILKVLRPRFHHRSHLVHWYCNTKCTSK</sequence>
<comment type="caution">
    <text evidence="1">The sequence shown here is derived from an EMBL/GenBank/DDBJ whole genome shotgun (WGS) entry which is preliminary data.</text>
</comment>
<evidence type="ECO:0000313" key="2">
    <source>
        <dbReference type="Proteomes" id="UP000653305"/>
    </source>
</evidence>
<dbReference type="Proteomes" id="UP000653305">
    <property type="component" value="Unassembled WGS sequence"/>
</dbReference>
<evidence type="ECO:0000313" key="1">
    <source>
        <dbReference type="EMBL" id="GFP92004.1"/>
    </source>
</evidence>
<dbReference type="EMBL" id="BMAC01000262">
    <property type="protein sequence ID" value="GFP92004.1"/>
    <property type="molecule type" value="Genomic_DNA"/>
</dbReference>
<dbReference type="OrthoDB" id="928545at2759"/>
<keyword evidence="2" id="KW-1185">Reference proteome</keyword>